<evidence type="ECO:0000256" key="4">
    <source>
        <dbReference type="PROSITE-ProRule" id="PRU00289"/>
    </source>
</evidence>
<dbReference type="Pfam" id="PF01580">
    <property type="entry name" value="FtsK_SpoIIIE"/>
    <property type="match status" value="1"/>
</dbReference>
<dbReference type="InterPro" id="IPR002543">
    <property type="entry name" value="FtsK_dom"/>
</dbReference>
<evidence type="ECO:0000313" key="6">
    <source>
        <dbReference type="EMBL" id="PIT03927.1"/>
    </source>
</evidence>
<sequence>MAPGGLILGTEVKTGDLFKVELKHLQHTLICGVSGAGKSILLHLLCAQMLALPDFEEVILADLKDGVEFDRYRENGKATVVWEFDDVVTVVDRLAELARERSAVMRANRWQLWRGGRVALIVDEFTELQTAIDAATEREDKSKAKRLMTNLLSLARRARAYGIIIVIAVQKATDDAIPSALRNLLGCRLVLRCGSSLMARSMLDIGDDYERLSERPTELPDGRFYYYDTRTGALRRVQAHIVPGVELL</sequence>
<evidence type="ECO:0000256" key="2">
    <source>
        <dbReference type="ARBA" id="ARBA00022840"/>
    </source>
</evidence>
<dbReference type="PANTHER" id="PTHR22683">
    <property type="entry name" value="SPORULATION PROTEIN RELATED"/>
    <property type="match status" value="1"/>
</dbReference>
<dbReference type="SMART" id="SM00382">
    <property type="entry name" value="AAA"/>
    <property type="match status" value="1"/>
</dbReference>
<gene>
    <name evidence="6" type="ORF">TSA1_26515</name>
</gene>
<dbReference type="InterPro" id="IPR027417">
    <property type="entry name" value="P-loop_NTPase"/>
</dbReference>
<dbReference type="InterPro" id="IPR050206">
    <property type="entry name" value="FtsK/SpoIIIE/SftA"/>
</dbReference>
<organism evidence="6 7">
    <name type="scientific">Bradyrhizobium nitroreducens</name>
    <dbReference type="NCBI Taxonomy" id="709803"/>
    <lineage>
        <taxon>Bacteria</taxon>
        <taxon>Pseudomonadati</taxon>
        <taxon>Pseudomonadota</taxon>
        <taxon>Alphaproteobacteria</taxon>
        <taxon>Hyphomicrobiales</taxon>
        <taxon>Nitrobacteraceae</taxon>
        <taxon>Bradyrhizobium</taxon>
    </lineage>
</organism>
<dbReference type="Proteomes" id="UP000228930">
    <property type="component" value="Unassembled WGS sequence"/>
</dbReference>
<protein>
    <recommendedName>
        <fullName evidence="5">FtsK domain-containing protein</fullName>
    </recommendedName>
</protein>
<comment type="function">
    <text evidence="3">Essential cell division protein that coordinates cell division and chromosome segregation. The N-terminus is involved in assembly of the cell-division machinery. The C-terminus functions as a DNA motor that moves dsDNA in an ATP-dependent manner towards the dif recombination site, which is located within the replication terminus region. Translocation stops specifically at Xer-dif sites, where FtsK interacts with the Xer recombinase, allowing activation of chromosome unlinking by recombination. FtsK orienting polar sequences (KOPS) guide the direction of DNA translocation. FtsK can remove proteins from DNA as it translocates, but translocation stops specifically at XerCD-dif site, thereby preventing removal of XerC and XerD from dif.</text>
</comment>
<keyword evidence="7" id="KW-1185">Reference proteome</keyword>
<dbReference type="PANTHER" id="PTHR22683:SF41">
    <property type="entry name" value="DNA TRANSLOCASE FTSK"/>
    <property type="match status" value="1"/>
</dbReference>
<dbReference type="InterPro" id="IPR003593">
    <property type="entry name" value="AAA+_ATPase"/>
</dbReference>
<evidence type="ECO:0000259" key="5">
    <source>
        <dbReference type="PROSITE" id="PS50901"/>
    </source>
</evidence>
<proteinExistence type="predicted"/>
<comment type="caution">
    <text evidence="6">The sequence shown here is derived from an EMBL/GenBank/DDBJ whole genome shotgun (WGS) entry which is preliminary data.</text>
</comment>
<keyword evidence="1 4" id="KW-0547">Nucleotide-binding</keyword>
<evidence type="ECO:0000256" key="3">
    <source>
        <dbReference type="ARBA" id="ARBA00024784"/>
    </source>
</evidence>
<keyword evidence="2 4" id="KW-0067">ATP-binding</keyword>
<dbReference type="AlphaFoldDB" id="A0A2M6UHD7"/>
<dbReference type="SUPFAM" id="SSF52540">
    <property type="entry name" value="P-loop containing nucleoside triphosphate hydrolases"/>
    <property type="match status" value="1"/>
</dbReference>
<dbReference type="GO" id="GO:0003677">
    <property type="term" value="F:DNA binding"/>
    <property type="evidence" value="ECO:0007669"/>
    <property type="project" value="InterPro"/>
</dbReference>
<feature type="binding site" evidence="4">
    <location>
        <begin position="32"/>
        <end position="39"/>
    </location>
    <ligand>
        <name>ATP</name>
        <dbReference type="ChEBI" id="CHEBI:30616"/>
    </ligand>
</feature>
<evidence type="ECO:0000256" key="1">
    <source>
        <dbReference type="ARBA" id="ARBA00022741"/>
    </source>
</evidence>
<dbReference type="Gene3D" id="3.40.50.300">
    <property type="entry name" value="P-loop containing nucleotide triphosphate hydrolases"/>
    <property type="match status" value="1"/>
</dbReference>
<dbReference type="EMBL" id="LFJC01000003">
    <property type="protein sequence ID" value="PIT03927.1"/>
    <property type="molecule type" value="Genomic_DNA"/>
</dbReference>
<dbReference type="PROSITE" id="PS50901">
    <property type="entry name" value="FTSK"/>
    <property type="match status" value="1"/>
</dbReference>
<reference evidence="6 7" key="1">
    <citation type="submission" date="2015-06" db="EMBL/GenBank/DDBJ databases">
        <title>Comparative genome analysis of nirS-carrying Bradyrhizobium sp. strains.</title>
        <authorList>
            <person name="Ishii S."/>
            <person name="Jang J."/>
            <person name="Nishizawa T."/>
            <person name="Senoo K."/>
        </authorList>
    </citation>
    <scope>NUCLEOTIDE SEQUENCE [LARGE SCALE GENOMIC DNA]</scope>
    <source>
        <strain evidence="6 7">TSA1</strain>
    </source>
</reference>
<evidence type="ECO:0000313" key="7">
    <source>
        <dbReference type="Proteomes" id="UP000228930"/>
    </source>
</evidence>
<feature type="domain" description="FtsK" evidence="5">
    <location>
        <begin position="9"/>
        <end position="200"/>
    </location>
</feature>
<name>A0A2M6UHD7_9BRAD</name>
<dbReference type="GO" id="GO:0005524">
    <property type="term" value="F:ATP binding"/>
    <property type="evidence" value="ECO:0007669"/>
    <property type="project" value="UniProtKB-UniRule"/>
</dbReference>
<accession>A0A2M6UHD7</accession>